<comment type="catalytic activity">
    <reaction evidence="1">
        <text>ATP + protein L-histidine = ADP + protein N-phospho-L-histidine.</text>
        <dbReference type="EC" id="2.7.13.3"/>
    </reaction>
</comment>
<keyword evidence="9" id="KW-0418">Kinase</keyword>
<comment type="caution">
    <text evidence="18">The sequence shown here is derived from an EMBL/GenBank/DDBJ whole genome shotgun (WGS) entry which is preliminary data.</text>
</comment>
<dbReference type="PRINTS" id="PR00344">
    <property type="entry name" value="BCTRLSENSOR"/>
</dbReference>
<dbReference type="InterPro" id="IPR003661">
    <property type="entry name" value="HisK_dim/P_dom"/>
</dbReference>
<keyword evidence="10" id="KW-0067">ATP-binding</keyword>
<evidence type="ECO:0000256" key="2">
    <source>
        <dbReference type="ARBA" id="ARBA00004651"/>
    </source>
</evidence>
<dbReference type="InterPro" id="IPR035965">
    <property type="entry name" value="PAS-like_dom_sf"/>
</dbReference>
<evidence type="ECO:0000256" key="9">
    <source>
        <dbReference type="ARBA" id="ARBA00022777"/>
    </source>
</evidence>
<accession>A0ABY2SLX4</accession>
<keyword evidence="12" id="KW-0902">Two-component regulatory system</keyword>
<dbReference type="SUPFAM" id="SSF55785">
    <property type="entry name" value="PYP-like sensor domain (PAS domain)"/>
    <property type="match status" value="1"/>
</dbReference>
<evidence type="ECO:0000256" key="3">
    <source>
        <dbReference type="ARBA" id="ARBA00012438"/>
    </source>
</evidence>
<dbReference type="InterPro" id="IPR036097">
    <property type="entry name" value="HisK_dim/P_sf"/>
</dbReference>
<dbReference type="Gene3D" id="3.30.450.20">
    <property type="entry name" value="PAS domain"/>
    <property type="match status" value="1"/>
</dbReference>
<keyword evidence="19" id="KW-1185">Reference proteome</keyword>
<evidence type="ECO:0000256" key="12">
    <source>
        <dbReference type="ARBA" id="ARBA00023012"/>
    </source>
</evidence>
<dbReference type="Gene3D" id="1.10.287.130">
    <property type="match status" value="1"/>
</dbReference>
<dbReference type="PANTHER" id="PTHR43065">
    <property type="entry name" value="SENSOR HISTIDINE KINASE"/>
    <property type="match status" value="1"/>
</dbReference>
<dbReference type="InterPro" id="IPR029151">
    <property type="entry name" value="Sensor-like_sf"/>
</dbReference>
<evidence type="ECO:0000256" key="11">
    <source>
        <dbReference type="ARBA" id="ARBA00022989"/>
    </source>
</evidence>
<evidence type="ECO:0000259" key="15">
    <source>
        <dbReference type="PROSITE" id="PS50109"/>
    </source>
</evidence>
<evidence type="ECO:0000256" key="13">
    <source>
        <dbReference type="ARBA" id="ARBA00023136"/>
    </source>
</evidence>
<dbReference type="InterPro" id="IPR000014">
    <property type="entry name" value="PAS"/>
</dbReference>
<feature type="domain" description="Histidine kinase" evidence="15">
    <location>
        <begin position="371"/>
        <end position="580"/>
    </location>
</feature>
<dbReference type="PANTHER" id="PTHR43065:SF10">
    <property type="entry name" value="PEROXIDE STRESS-ACTIVATED HISTIDINE KINASE MAK3"/>
    <property type="match status" value="1"/>
</dbReference>
<reference evidence="18 19" key="1">
    <citation type="submission" date="2019-04" db="EMBL/GenBank/DDBJ databases">
        <authorList>
            <person name="Li M."/>
            <person name="Gao C."/>
        </authorList>
    </citation>
    <scope>NUCLEOTIDE SEQUENCE [LARGE SCALE GENOMIC DNA]</scope>
    <source>
        <strain evidence="18 19">BGMRC 2031</strain>
    </source>
</reference>
<evidence type="ECO:0000256" key="1">
    <source>
        <dbReference type="ARBA" id="ARBA00000085"/>
    </source>
</evidence>
<dbReference type="InterPro" id="IPR033463">
    <property type="entry name" value="sCache_3"/>
</dbReference>
<dbReference type="Gene3D" id="3.30.565.10">
    <property type="entry name" value="Histidine kinase-like ATPase, C-terminal domain"/>
    <property type="match status" value="1"/>
</dbReference>
<evidence type="ECO:0000256" key="14">
    <source>
        <dbReference type="SAM" id="Phobius"/>
    </source>
</evidence>
<evidence type="ECO:0000256" key="10">
    <source>
        <dbReference type="ARBA" id="ARBA00022840"/>
    </source>
</evidence>
<dbReference type="Pfam" id="PF00512">
    <property type="entry name" value="HisKA"/>
    <property type="match status" value="1"/>
</dbReference>
<sequence length="584" mass="62288">MSEEIPLLARRPNPSTALSPWLLLGLSVILGLAIAILALRNTEREKHYLTENLLNRAEALISSVEAGARASMGFRDDDRLLQSLLEETGRQAGVRYLMVVDSQGRIIAHSDAAQVGGIRPELANLAASTAQQRPDWRFVKAGDGRLFEAYQLFTPASGHRAMMMNMMGMGGDGDAATDGKMSIFVGLDPAPAEAAFSTDQRNNLVVAALVTLLGLGGFVSLFWAHNSRLSGRLLRDTQALAAEVITSLPLGLLTSDSGGRVILANDAARNLLGDDVAQGAGTPLEGLGGLDWRAVLAALERGDKWLEREMELDTARKGTVPVSLSASQIRNDEGARLGYLFILRDLTQVKQLQADVRRNERLTALGHMAAGVAHEIRNPLSSIKGLATYLSAKFAGDGPEKRAAGTMILEVDRLNRVVSELLDFARPGEMPLTRAEVNPVIAHALRLADADARARRVALTFAPDPALPLLPLNAERVTQALLNLLINAIQAVPEGGTVGVTTHVDARRRQLDIAVKDNGGGIPPEIVEAIFTPYFTTKSSGTGLGLAIVQQIAEGHRGKATVVSRPGAGSVFTLSLPLGDANEE</sequence>
<organism evidence="18 19">
    <name type="scientific">Martelella alba</name>
    <dbReference type="NCBI Taxonomy" id="2590451"/>
    <lineage>
        <taxon>Bacteria</taxon>
        <taxon>Pseudomonadati</taxon>
        <taxon>Pseudomonadota</taxon>
        <taxon>Alphaproteobacteria</taxon>
        <taxon>Hyphomicrobiales</taxon>
        <taxon>Aurantimonadaceae</taxon>
        <taxon>Martelella</taxon>
    </lineage>
</organism>
<feature type="transmembrane region" description="Helical" evidence="14">
    <location>
        <begin position="204"/>
        <end position="224"/>
    </location>
</feature>
<gene>
    <name evidence="18" type="ORF">FCN80_10195</name>
</gene>
<dbReference type="EC" id="2.7.13.3" evidence="3"/>
<dbReference type="InterPro" id="IPR005467">
    <property type="entry name" value="His_kinase_dom"/>
</dbReference>
<evidence type="ECO:0000313" key="18">
    <source>
        <dbReference type="EMBL" id="TKI06606.1"/>
    </source>
</evidence>
<dbReference type="InterPro" id="IPR004358">
    <property type="entry name" value="Sig_transdc_His_kin-like_C"/>
</dbReference>
<dbReference type="PROSITE" id="PS50112">
    <property type="entry name" value="PAS"/>
    <property type="match status" value="1"/>
</dbReference>
<keyword evidence="5" id="KW-0597">Phosphoprotein</keyword>
<dbReference type="Pfam" id="PF02518">
    <property type="entry name" value="HATPase_c"/>
    <property type="match status" value="1"/>
</dbReference>
<comment type="subcellular location">
    <subcellularLocation>
        <location evidence="2">Cell membrane</location>
        <topology evidence="2">Multi-pass membrane protein</topology>
    </subcellularLocation>
</comment>
<dbReference type="SMART" id="SM00387">
    <property type="entry name" value="HATPase_c"/>
    <property type="match status" value="1"/>
</dbReference>
<keyword evidence="8" id="KW-0547">Nucleotide-binding</keyword>
<feature type="domain" description="PAS" evidence="16">
    <location>
        <begin position="237"/>
        <end position="273"/>
    </location>
</feature>
<name>A0ABY2SLX4_9HYPH</name>
<keyword evidence="11 14" id="KW-1133">Transmembrane helix</keyword>
<dbReference type="InterPro" id="IPR036890">
    <property type="entry name" value="HATPase_C_sf"/>
</dbReference>
<evidence type="ECO:0000256" key="6">
    <source>
        <dbReference type="ARBA" id="ARBA00022679"/>
    </source>
</evidence>
<dbReference type="InterPro" id="IPR000700">
    <property type="entry name" value="PAS-assoc_C"/>
</dbReference>
<evidence type="ECO:0000259" key="16">
    <source>
        <dbReference type="PROSITE" id="PS50112"/>
    </source>
</evidence>
<dbReference type="SUPFAM" id="SSF103190">
    <property type="entry name" value="Sensory domain-like"/>
    <property type="match status" value="1"/>
</dbReference>
<dbReference type="SUPFAM" id="SSF55874">
    <property type="entry name" value="ATPase domain of HSP90 chaperone/DNA topoisomerase II/histidine kinase"/>
    <property type="match status" value="1"/>
</dbReference>
<keyword evidence="4" id="KW-1003">Cell membrane</keyword>
<dbReference type="Proteomes" id="UP000305202">
    <property type="component" value="Unassembled WGS sequence"/>
</dbReference>
<evidence type="ECO:0000256" key="5">
    <source>
        <dbReference type="ARBA" id="ARBA00022553"/>
    </source>
</evidence>
<dbReference type="InterPro" id="IPR003594">
    <property type="entry name" value="HATPase_dom"/>
</dbReference>
<evidence type="ECO:0000256" key="7">
    <source>
        <dbReference type="ARBA" id="ARBA00022692"/>
    </source>
</evidence>
<dbReference type="PROSITE" id="PS50113">
    <property type="entry name" value="PAC"/>
    <property type="match status" value="1"/>
</dbReference>
<dbReference type="PROSITE" id="PS50109">
    <property type="entry name" value="HIS_KIN"/>
    <property type="match status" value="1"/>
</dbReference>
<keyword evidence="7 14" id="KW-0812">Transmembrane</keyword>
<evidence type="ECO:0000256" key="4">
    <source>
        <dbReference type="ARBA" id="ARBA00022475"/>
    </source>
</evidence>
<evidence type="ECO:0000256" key="8">
    <source>
        <dbReference type="ARBA" id="ARBA00022741"/>
    </source>
</evidence>
<dbReference type="SMART" id="SM00388">
    <property type="entry name" value="HisKA"/>
    <property type="match status" value="1"/>
</dbReference>
<keyword evidence="13 14" id="KW-0472">Membrane</keyword>
<feature type="domain" description="PAC" evidence="17">
    <location>
        <begin position="306"/>
        <end position="358"/>
    </location>
</feature>
<protein>
    <recommendedName>
        <fullName evidence="3">histidine kinase</fullName>
        <ecNumber evidence="3">2.7.13.3</ecNumber>
    </recommendedName>
</protein>
<proteinExistence type="predicted"/>
<evidence type="ECO:0000313" key="19">
    <source>
        <dbReference type="Proteomes" id="UP000305202"/>
    </source>
</evidence>
<feature type="transmembrane region" description="Helical" evidence="14">
    <location>
        <begin position="20"/>
        <end position="39"/>
    </location>
</feature>
<evidence type="ECO:0000259" key="17">
    <source>
        <dbReference type="PROSITE" id="PS50113"/>
    </source>
</evidence>
<dbReference type="CDD" id="cd00082">
    <property type="entry name" value="HisKA"/>
    <property type="match status" value="1"/>
</dbReference>
<dbReference type="RefSeq" id="WP_136990046.1">
    <property type="nucleotide sequence ID" value="NZ_SZPQ01000011.1"/>
</dbReference>
<dbReference type="Pfam" id="PF13426">
    <property type="entry name" value="PAS_9"/>
    <property type="match status" value="1"/>
</dbReference>
<dbReference type="EMBL" id="SZPQ01000011">
    <property type="protein sequence ID" value="TKI06606.1"/>
    <property type="molecule type" value="Genomic_DNA"/>
</dbReference>
<dbReference type="SUPFAM" id="SSF47384">
    <property type="entry name" value="Homodimeric domain of signal transducing histidine kinase"/>
    <property type="match status" value="1"/>
</dbReference>
<dbReference type="Pfam" id="PF17203">
    <property type="entry name" value="sCache_3_2"/>
    <property type="match status" value="1"/>
</dbReference>
<keyword evidence="6" id="KW-0808">Transferase</keyword>
<dbReference type="CDD" id="cd00130">
    <property type="entry name" value="PAS"/>
    <property type="match status" value="1"/>
</dbReference>